<name>A0AAE1C1R3_9PEZI</name>
<keyword evidence="3" id="KW-1185">Reference proteome</keyword>
<reference evidence="2" key="1">
    <citation type="submission" date="2023-07" db="EMBL/GenBank/DDBJ databases">
        <title>Black Yeasts Isolated from many extreme environments.</title>
        <authorList>
            <person name="Coleine C."/>
            <person name="Stajich J.E."/>
            <person name="Selbmann L."/>
        </authorList>
    </citation>
    <scope>NUCLEOTIDE SEQUENCE</scope>
    <source>
        <strain evidence="2">CCFEE 5485</strain>
    </source>
</reference>
<feature type="region of interest" description="Disordered" evidence="1">
    <location>
        <begin position="79"/>
        <end position="160"/>
    </location>
</feature>
<feature type="compositionally biased region" description="Polar residues" evidence="1">
    <location>
        <begin position="85"/>
        <end position="96"/>
    </location>
</feature>
<proteinExistence type="predicted"/>
<protein>
    <submittedName>
        <fullName evidence="2">Uncharacterized protein</fullName>
    </submittedName>
</protein>
<feature type="region of interest" description="Disordered" evidence="1">
    <location>
        <begin position="317"/>
        <end position="352"/>
    </location>
</feature>
<dbReference type="AlphaFoldDB" id="A0AAE1C1R3"/>
<feature type="compositionally biased region" description="Polar residues" evidence="1">
    <location>
        <begin position="146"/>
        <end position="156"/>
    </location>
</feature>
<gene>
    <name evidence="2" type="ORF">LTR78_004930</name>
</gene>
<feature type="compositionally biased region" description="Basic and acidic residues" evidence="1">
    <location>
        <begin position="408"/>
        <end position="419"/>
    </location>
</feature>
<feature type="compositionally biased region" description="Basic and acidic residues" evidence="1">
    <location>
        <begin position="270"/>
        <end position="289"/>
    </location>
</feature>
<feature type="region of interest" description="Disordered" evidence="1">
    <location>
        <begin position="238"/>
        <end position="290"/>
    </location>
</feature>
<organism evidence="2 3">
    <name type="scientific">Recurvomyces mirabilis</name>
    <dbReference type="NCBI Taxonomy" id="574656"/>
    <lineage>
        <taxon>Eukaryota</taxon>
        <taxon>Fungi</taxon>
        <taxon>Dikarya</taxon>
        <taxon>Ascomycota</taxon>
        <taxon>Pezizomycotina</taxon>
        <taxon>Dothideomycetes</taxon>
        <taxon>Dothideomycetidae</taxon>
        <taxon>Mycosphaerellales</taxon>
        <taxon>Teratosphaeriaceae</taxon>
        <taxon>Recurvomyces</taxon>
    </lineage>
</organism>
<feature type="region of interest" description="Disordered" evidence="1">
    <location>
        <begin position="403"/>
        <end position="429"/>
    </location>
</feature>
<evidence type="ECO:0000256" key="1">
    <source>
        <dbReference type="SAM" id="MobiDB-lite"/>
    </source>
</evidence>
<evidence type="ECO:0000313" key="3">
    <source>
        <dbReference type="Proteomes" id="UP001274830"/>
    </source>
</evidence>
<accession>A0AAE1C1R3</accession>
<dbReference type="Proteomes" id="UP001274830">
    <property type="component" value="Unassembled WGS sequence"/>
</dbReference>
<feature type="compositionally biased region" description="Low complexity" evidence="1">
    <location>
        <begin position="332"/>
        <end position="343"/>
    </location>
</feature>
<comment type="caution">
    <text evidence="2">The sequence shown here is derived from an EMBL/GenBank/DDBJ whole genome shotgun (WGS) entry which is preliminary data.</text>
</comment>
<dbReference type="EMBL" id="JAUTXT010000016">
    <property type="protein sequence ID" value="KAK3674997.1"/>
    <property type="molecule type" value="Genomic_DNA"/>
</dbReference>
<evidence type="ECO:0000313" key="2">
    <source>
        <dbReference type="EMBL" id="KAK3674997.1"/>
    </source>
</evidence>
<sequence>MSNTEDSDLSDAHTSLMSGDFHFNTPPRPRIEHYDAWQCNACLLLQLCKKKNTTEVPFHCPTCGSTDLKLCVMQLSDQGCGPHPQASSQRLTSTAAENELKSGDETSWVEDADGGFVTRDSLSDHSGSTVGQSRHDSTRVSPVSPVATSGLNNHLQKSPPWITIPKSPPKYQDHQAQFLLFEKRQTLLKTLTAFPPSGGELSMKEQLRVLDITQPLPLSITSGGRYDLLMSDDVRIGTGSGSSTSAITPTLELPLRPRTTCTPSSLAGRSDAEPEHYDGKGKVSARDTTRPSLKLRLHKSASKMQRIRALSAKVGAMRASGGSPPEANEDIVSTSSQRQTVSQKRMASTQVSPSIIKRLETEAARTTLLQQHLDTAIRQQERLFEKMERLLILFAHVKASGQSEDIDADRSSRGRRPDRTSPPSRAGGEWNFTVSADVLRSNLEIMASGKRKSASKGKVLPEHIRFDAIKDGKWYVMSYGN</sequence>